<keyword evidence="1" id="KW-0472">Membrane</keyword>
<organism evidence="2 3">
    <name type="scientific">Mesomycoplasma hyopneumoniae (strain 7448)</name>
    <name type="common">Mycoplasma hyopneumoniae</name>
    <dbReference type="NCBI Taxonomy" id="262722"/>
    <lineage>
        <taxon>Bacteria</taxon>
        <taxon>Bacillati</taxon>
        <taxon>Mycoplasmatota</taxon>
        <taxon>Mycoplasmoidales</taxon>
        <taxon>Metamycoplasmataceae</taxon>
        <taxon>Mesomycoplasma</taxon>
    </lineage>
</organism>
<evidence type="ECO:0000313" key="2">
    <source>
        <dbReference type="EMBL" id="ABP01111.1"/>
    </source>
</evidence>
<proteinExistence type="predicted"/>
<evidence type="ECO:0000256" key="1">
    <source>
        <dbReference type="SAM" id="Phobius"/>
    </source>
</evidence>
<dbReference type="AlphaFoldDB" id="A4Q7W3"/>
<keyword evidence="1" id="KW-1133">Transmembrane helix</keyword>
<keyword evidence="1" id="KW-0812">Transmembrane</keyword>
<reference evidence="2 3" key="1">
    <citation type="journal article" date="2005" name="J. Bacteriol.">
        <title>Swine and poultry pathogens: the complete genome sequences of two strains of Mycoplasma hyopneumoniae and a strain of Mycoplasma synoviae.</title>
        <authorList>
            <person name="Vasconcelos A.T."/>
            <person name="Ferreira H.B."/>
            <person name="Bizarro C.V."/>
            <person name="Bonatto S.L."/>
            <person name="Carvalho M.O."/>
            <person name="Pinto P.M."/>
            <person name="Almeida D.F."/>
            <person name="Almeida L.G."/>
            <person name="Almeida R."/>
            <person name="Alves-Filho L."/>
            <person name="Assuncao E.N."/>
            <person name="Azevedo V.A."/>
            <person name="Bogo M.R."/>
            <person name="Brigido M.M."/>
            <person name="Brocchi M."/>
            <person name="Burity H.A."/>
            <person name="Camargo A.A."/>
            <person name="Camargo S.S."/>
            <person name="Carepo M.S."/>
            <person name="Carraro D.M."/>
            <person name="de Mattos Cascardo J.C."/>
            <person name="Castro L.A."/>
            <person name="Cavalcanti G."/>
            <person name="Chemale G."/>
            <person name="Collevatti R.G."/>
            <person name="Cunha C.W."/>
            <person name="Dallagiovanna B."/>
            <person name="Dambros B.P."/>
            <person name="Dellagostin O.A."/>
            <person name="Falcao C."/>
            <person name="Fantinatti-Garboggini F."/>
            <person name="Felipe M.S."/>
            <person name="Fiorentin L."/>
            <person name="Franco G.R."/>
            <person name="Freitas N.S."/>
            <person name="Frias D."/>
            <person name="Grangeiro T.B."/>
            <person name="Grisard E.C."/>
            <person name="Guimaraes C.T."/>
            <person name="Hungria M."/>
            <person name="Jardim S.N."/>
            <person name="Krieger M.A."/>
            <person name="Laurino J.P."/>
            <person name="Lima L.F."/>
            <person name="Lopes M.I."/>
            <person name="Loreto E.L."/>
            <person name="Madeira H.M."/>
            <person name="Manfio G.P."/>
            <person name="Maranhao A.Q."/>
            <person name="Martinkovics C.T."/>
            <person name="Medeiros S.R."/>
            <person name="Moreira M.A."/>
            <person name="Neiva M."/>
            <person name="Ramalho-Neto C.E."/>
            <person name="Nicolas M.F."/>
            <person name="Oliveira S.C."/>
            <person name="Paixao R.F."/>
            <person name="Pedrosa F.O."/>
            <person name="Pena S.D."/>
            <person name="Pereira M."/>
            <person name="Pereira-Ferrari L."/>
            <person name="Piffer I."/>
            <person name="Pinto L.S."/>
            <person name="Potrich D.P."/>
            <person name="Salim A.C."/>
            <person name="Santos F.R."/>
            <person name="Schmitt R."/>
            <person name="Schneider M.P."/>
            <person name="Schrank A."/>
            <person name="Schrank I.S."/>
            <person name="Schuck A.F."/>
            <person name="Seuanez H.N."/>
            <person name="Silva D.W."/>
            <person name="Silva R."/>
            <person name="Silva S.C."/>
            <person name="Soares C.M."/>
            <person name="Souza K.R."/>
            <person name="Souza R.C."/>
            <person name="Staats C.C."/>
            <person name="Steffens M.B."/>
            <person name="Teixeira S.M."/>
            <person name="Urmenyi T.P."/>
            <person name="Vainstein M.H."/>
            <person name="Zuccherato L.W."/>
            <person name="Simpson A.J."/>
            <person name="Zaha A."/>
        </authorList>
    </citation>
    <scope>NUCLEOTIDE SEQUENCE [LARGE SCALE GENOMIC DNA]</scope>
    <source>
        <strain evidence="2 3">7448</strain>
    </source>
</reference>
<evidence type="ECO:0000313" key="3">
    <source>
        <dbReference type="Proteomes" id="UP000000553"/>
    </source>
</evidence>
<name>A4Q7W3_MESH7</name>
<sequence length="91" mass="10392">MSKSNPFVLSCVFANSSKSTLGFFSILSRKELKSFSNFVKSTIFVGLFSSELVLKFLASNFLIWSNVFFASSRNKETFTLSFLWFILAYEL</sequence>
<dbReference type="KEGG" id="mhp:MHP7448_0696"/>
<feature type="transmembrane region" description="Helical" evidence="1">
    <location>
        <begin position="43"/>
        <end position="64"/>
    </location>
</feature>
<dbReference type="Proteomes" id="UP000000553">
    <property type="component" value="Chromosome"/>
</dbReference>
<protein>
    <submittedName>
        <fullName evidence="2">Uncharacterized protein</fullName>
    </submittedName>
</protein>
<dbReference type="EMBL" id="AE017244">
    <property type="protein sequence ID" value="ABP01111.1"/>
    <property type="molecule type" value="Genomic_DNA"/>
</dbReference>
<dbReference type="HOGENOM" id="CLU_2423749_0_0_14"/>
<accession>A4Q7W3</accession>
<gene>
    <name evidence="2" type="ordered locus">MHP7448_0696</name>
</gene>